<dbReference type="NCBIfam" id="TIGR00667">
    <property type="entry name" value="aat"/>
    <property type="match status" value="1"/>
</dbReference>
<accession>A0A3B0Z687</accession>
<keyword evidence="4 5" id="KW-0012">Acyltransferase</keyword>
<evidence type="ECO:0000256" key="4">
    <source>
        <dbReference type="ARBA" id="ARBA00023315"/>
    </source>
</evidence>
<dbReference type="InterPro" id="IPR004616">
    <property type="entry name" value="Leu/Phe-tRNA_Trfase"/>
</dbReference>
<dbReference type="EC" id="2.3.2.6" evidence="5"/>
<dbReference type="Gene3D" id="3.40.630.70">
    <property type="entry name" value="Leucyl/phenylalanyl-tRNA-protein transferase, C-terminal domain"/>
    <property type="match status" value="1"/>
</dbReference>
<sequence length="239" mass="27519">MNTLNSYRIGPPFLLYEHHTTFPDPNLALTEPDGLLAIGGDLSSERLLSAYQQGVFPWFSDDQPILWWSPDPRCVVYPQQLNISRSMKKVLRKGEYKITYDRAFEQVIHECAAPRDNQPNTWITEEMLRAYSELHRKGAAHSVECWHQGELVGGLYGVAIGQVFFGESMFSRRSNASKAAFITLSQQLIEWGYQLIDCQLHSDHLESLGAVMITRSRFLQLLDIHCRQQPDKHAWEKIR</sequence>
<dbReference type="HAMAP" id="MF_00688">
    <property type="entry name" value="Leu_Phe_trans"/>
    <property type="match status" value="1"/>
</dbReference>
<dbReference type="FunFam" id="3.40.630.70:FF:000001">
    <property type="entry name" value="Leucyl/phenylalanyl-tRNA--protein transferase"/>
    <property type="match status" value="1"/>
</dbReference>
<dbReference type="InterPro" id="IPR042221">
    <property type="entry name" value="Leu/Phe-tRNA_Trfase_N"/>
</dbReference>
<evidence type="ECO:0000256" key="2">
    <source>
        <dbReference type="ARBA" id="ARBA00022490"/>
    </source>
</evidence>
<dbReference type="EMBL" id="UOFP01000240">
    <property type="protein sequence ID" value="VAW88868.1"/>
    <property type="molecule type" value="Genomic_DNA"/>
</dbReference>
<reference evidence="5" key="1">
    <citation type="submission" date="2018-06" db="EMBL/GenBank/DDBJ databases">
        <authorList>
            <person name="Zhirakovskaya E."/>
        </authorList>
    </citation>
    <scope>NUCLEOTIDE SEQUENCE</scope>
</reference>
<keyword evidence="3 5" id="KW-0808">Transferase</keyword>
<dbReference type="FunFam" id="3.30.70.3550:FF:000001">
    <property type="entry name" value="Leucyl/phenylalanyl-tRNA--protein transferase"/>
    <property type="match status" value="1"/>
</dbReference>
<evidence type="ECO:0000313" key="5">
    <source>
        <dbReference type="EMBL" id="VAW88868.1"/>
    </source>
</evidence>
<dbReference type="PANTHER" id="PTHR30098">
    <property type="entry name" value="LEUCYL/PHENYLALANYL-TRNA--PROTEIN TRANSFERASE"/>
    <property type="match status" value="1"/>
</dbReference>
<evidence type="ECO:0000256" key="3">
    <source>
        <dbReference type="ARBA" id="ARBA00022679"/>
    </source>
</evidence>
<dbReference type="GO" id="GO:0030163">
    <property type="term" value="P:protein catabolic process"/>
    <property type="evidence" value="ECO:0007669"/>
    <property type="project" value="InterPro"/>
</dbReference>
<dbReference type="GO" id="GO:0008914">
    <property type="term" value="F:leucyl-tRNA--protein transferase activity"/>
    <property type="evidence" value="ECO:0007669"/>
    <property type="project" value="UniProtKB-EC"/>
</dbReference>
<dbReference type="SUPFAM" id="SSF55729">
    <property type="entry name" value="Acyl-CoA N-acyltransferases (Nat)"/>
    <property type="match status" value="1"/>
</dbReference>
<name>A0A3B0Z687_9ZZZZ</name>
<dbReference type="InterPro" id="IPR042203">
    <property type="entry name" value="Leu/Phe-tRNA_Trfase_C"/>
</dbReference>
<dbReference type="Pfam" id="PF03588">
    <property type="entry name" value="Leu_Phe_trans"/>
    <property type="match status" value="1"/>
</dbReference>
<gene>
    <name evidence="5" type="ORF">MNBD_GAMMA18-2406</name>
</gene>
<evidence type="ECO:0000256" key="1">
    <source>
        <dbReference type="ARBA" id="ARBA00004496"/>
    </source>
</evidence>
<organism evidence="5">
    <name type="scientific">hydrothermal vent metagenome</name>
    <dbReference type="NCBI Taxonomy" id="652676"/>
    <lineage>
        <taxon>unclassified sequences</taxon>
        <taxon>metagenomes</taxon>
        <taxon>ecological metagenomes</taxon>
    </lineage>
</organism>
<dbReference type="AlphaFoldDB" id="A0A3B0Z687"/>
<protein>
    <submittedName>
        <fullName evidence="5">Leucyl/phenylalanyl-tRNA--protein transferase</fullName>
        <ecNumber evidence="5">2.3.2.6</ecNumber>
    </submittedName>
</protein>
<dbReference type="PANTHER" id="PTHR30098:SF2">
    <property type="entry name" value="LEUCYL_PHENYLALANYL-TRNA--PROTEIN TRANSFERASE"/>
    <property type="match status" value="1"/>
</dbReference>
<comment type="subcellular location">
    <subcellularLocation>
        <location evidence="1">Cytoplasm</location>
    </subcellularLocation>
</comment>
<dbReference type="GO" id="GO:0005737">
    <property type="term" value="C:cytoplasm"/>
    <property type="evidence" value="ECO:0007669"/>
    <property type="project" value="UniProtKB-SubCell"/>
</dbReference>
<dbReference type="InterPro" id="IPR016181">
    <property type="entry name" value="Acyl_CoA_acyltransferase"/>
</dbReference>
<proteinExistence type="inferred from homology"/>
<dbReference type="Gene3D" id="3.30.70.3550">
    <property type="entry name" value="Leucyl/phenylalanyl-tRNA-protein transferase, N-terminal domain"/>
    <property type="match status" value="1"/>
</dbReference>
<keyword evidence="2" id="KW-0963">Cytoplasm</keyword>